<evidence type="ECO:0000313" key="3">
    <source>
        <dbReference type="Proteomes" id="UP000075260"/>
    </source>
</evidence>
<dbReference type="AlphaFoldDB" id="A0A150QMJ2"/>
<evidence type="ECO:0008006" key="4">
    <source>
        <dbReference type="Google" id="ProtNLM"/>
    </source>
</evidence>
<dbReference type="OrthoDB" id="5413160at2"/>
<comment type="caution">
    <text evidence="2">The sequence shown here is derived from an EMBL/GenBank/DDBJ whole genome shotgun (WGS) entry which is preliminary data.</text>
</comment>
<gene>
    <name evidence="2" type="ORF">BE15_03130</name>
</gene>
<keyword evidence="1" id="KW-1133">Transmembrane helix</keyword>
<feature type="transmembrane region" description="Helical" evidence="1">
    <location>
        <begin position="50"/>
        <end position="73"/>
    </location>
</feature>
<sequence length="334" mass="36142">MRELRTPPDAILDPITGAARVGSYRGELPRVDLTPLAPRRRDRLLKHKRWTYVAIVSDEVFIAAAVVHLGYLANAFGVVFDKVGRRLLVDRSTLGPPFAASVGDVGGEGSSARAWMPRGRVRIERPRGEARITVTAAFRGVDLRARLDTSAAPPAISVVAQAPGGALIATEKRQLLGVEGEASVLGRRISLDGALASYDYTSGLLPRRTTWRWALAMGRAQSGERVGLNLGEGFVGDAECALWVEGDLIPLAEGRFTFDPGRPLDPWHVRTADDSVDLRFVPGAAHSNHTNLGWLTSDFLQPICLCSGTVRLPGGRVLELRDVSGVTEDQVISW</sequence>
<protein>
    <recommendedName>
        <fullName evidence="4">DUF2804 domain-containing protein</fullName>
    </recommendedName>
</protein>
<evidence type="ECO:0000313" key="2">
    <source>
        <dbReference type="EMBL" id="KYF69217.1"/>
    </source>
</evidence>
<dbReference type="Pfam" id="PF10974">
    <property type="entry name" value="DUF2804"/>
    <property type="match status" value="1"/>
</dbReference>
<dbReference type="RefSeq" id="WP_061608545.1">
    <property type="nucleotide sequence ID" value="NZ_JEMA01000489.1"/>
</dbReference>
<evidence type="ECO:0000256" key="1">
    <source>
        <dbReference type="SAM" id="Phobius"/>
    </source>
</evidence>
<dbReference type="EMBL" id="JEMA01000489">
    <property type="protein sequence ID" value="KYF69217.1"/>
    <property type="molecule type" value="Genomic_DNA"/>
</dbReference>
<accession>A0A150QMJ2</accession>
<name>A0A150QMJ2_SORCE</name>
<keyword evidence="1" id="KW-0812">Transmembrane</keyword>
<proteinExistence type="predicted"/>
<keyword evidence="1" id="KW-0472">Membrane</keyword>
<organism evidence="2 3">
    <name type="scientific">Sorangium cellulosum</name>
    <name type="common">Polyangium cellulosum</name>
    <dbReference type="NCBI Taxonomy" id="56"/>
    <lineage>
        <taxon>Bacteria</taxon>
        <taxon>Pseudomonadati</taxon>
        <taxon>Myxococcota</taxon>
        <taxon>Polyangia</taxon>
        <taxon>Polyangiales</taxon>
        <taxon>Polyangiaceae</taxon>
        <taxon>Sorangium</taxon>
    </lineage>
</organism>
<dbReference type="PANTHER" id="PTHR35868:SF4">
    <property type="entry name" value="DUF2804 DOMAIN-CONTAINING PROTEIN"/>
    <property type="match status" value="1"/>
</dbReference>
<dbReference type="PANTHER" id="PTHR35868">
    <property type="entry name" value="DUF2804 DOMAIN-CONTAINING PROTEIN-RELATED"/>
    <property type="match status" value="1"/>
</dbReference>
<reference evidence="2 3" key="1">
    <citation type="submission" date="2014-02" db="EMBL/GenBank/DDBJ databases">
        <title>The small core and large imbalanced accessory genome model reveals a collaborative survival strategy of Sorangium cellulosum strains in nature.</title>
        <authorList>
            <person name="Han K."/>
            <person name="Peng R."/>
            <person name="Blom J."/>
            <person name="Li Y.-Z."/>
        </authorList>
    </citation>
    <scope>NUCLEOTIDE SEQUENCE [LARGE SCALE GENOMIC DNA]</scope>
    <source>
        <strain evidence="2 3">So0008-312</strain>
    </source>
</reference>
<dbReference type="Proteomes" id="UP000075260">
    <property type="component" value="Unassembled WGS sequence"/>
</dbReference>
<dbReference type="InterPro" id="IPR021243">
    <property type="entry name" value="DUF2804"/>
</dbReference>